<dbReference type="EMBL" id="HADY01007422">
    <property type="protein sequence ID" value="SBP45907.1"/>
    <property type="molecule type" value="Transcribed_RNA"/>
</dbReference>
<protein>
    <submittedName>
        <fullName evidence="1">Uncharacterized protein</fullName>
    </submittedName>
</protein>
<reference evidence="1" key="1">
    <citation type="submission" date="2016-05" db="EMBL/GenBank/DDBJ databases">
        <authorList>
            <person name="Lavstsen T."/>
            <person name="Jespersen J.S."/>
        </authorList>
    </citation>
    <scope>NUCLEOTIDE SEQUENCE</scope>
    <source>
        <tissue evidence="1">Brain</tissue>
    </source>
</reference>
<dbReference type="AlphaFoldDB" id="A0A1A7ZSS6"/>
<name>A0A1A7ZSS6_NOTFU</name>
<proteinExistence type="predicted"/>
<gene>
    <name evidence="1" type="primary">BRAFLDRAFT_72851</name>
</gene>
<accession>A0A1A7ZSS6</accession>
<sequence>IYVDINVLILEQHSLLSQQDMICALSVISTFFKICTTIFTVVTTHTSNTFAPSIVFCNVFQ</sequence>
<feature type="non-terminal residue" evidence="1">
    <location>
        <position position="61"/>
    </location>
</feature>
<organism evidence="1">
    <name type="scientific">Nothobranchius furzeri</name>
    <name type="common">Turquoise killifish</name>
    <dbReference type="NCBI Taxonomy" id="105023"/>
    <lineage>
        <taxon>Eukaryota</taxon>
        <taxon>Metazoa</taxon>
        <taxon>Chordata</taxon>
        <taxon>Craniata</taxon>
        <taxon>Vertebrata</taxon>
        <taxon>Euteleostomi</taxon>
        <taxon>Actinopterygii</taxon>
        <taxon>Neopterygii</taxon>
        <taxon>Teleostei</taxon>
        <taxon>Neoteleostei</taxon>
        <taxon>Acanthomorphata</taxon>
        <taxon>Ovalentaria</taxon>
        <taxon>Atherinomorphae</taxon>
        <taxon>Cyprinodontiformes</taxon>
        <taxon>Nothobranchiidae</taxon>
        <taxon>Nothobranchius</taxon>
    </lineage>
</organism>
<reference evidence="1" key="2">
    <citation type="submission" date="2016-06" db="EMBL/GenBank/DDBJ databases">
        <title>The genome of a short-lived fish provides insights into sex chromosome evolution and the genetic control of aging.</title>
        <authorList>
            <person name="Reichwald K."/>
            <person name="Felder M."/>
            <person name="Petzold A."/>
            <person name="Koch P."/>
            <person name="Groth M."/>
            <person name="Platzer M."/>
        </authorList>
    </citation>
    <scope>NUCLEOTIDE SEQUENCE</scope>
    <source>
        <tissue evidence="1">Brain</tissue>
    </source>
</reference>
<evidence type="ECO:0000313" key="1">
    <source>
        <dbReference type="EMBL" id="SBP45907.1"/>
    </source>
</evidence>
<feature type="non-terminal residue" evidence="1">
    <location>
        <position position="1"/>
    </location>
</feature>